<name>A0A841T7W8_9BACL</name>
<dbReference type="Pfam" id="PF05130">
    <property type="entry name" value="FlgN"/>
    <property type="match status" value="1"/>
</dbReference>
<dbReference type="InterPro" id="IPR007809">
    <property type="entry name" value="FlgN-like"/>
</dbReference>
<keyword evidence="1" id="KW-1005">Bacterial flagellum biogenesis</keyword>
<dbReference type="RefSeq" id="WP_185178693.1">
    <property type="nucleotide sequence ID" value="NZ_CBCSEP010000003.1"/>
</dbReference>
<accession>A0A841T7W8</accession>
<dbReference type="EMBL" id="JACJVN010000031">
    <property type="protein sequence ID" value="MBB6677414.1"/>
    <property type="molecule type" value="Genomic_DNA"/>
</dbReference>
<comment type="caution">
    <text evidence="3">The sequence shown here is derived from an EMBL/GenBank/DDBJ whole genome shotgun (WGS) entry which is preliminary data.</text>
</comment>
<dbReference type="InterPro" id="IPR036679">
    <property type="entry name" value="FlgN-like_sf"/>
</dbReference>
<evidence type="ECO:0000256" key="2">
    <source>
        <dbReference type="SAM" id="Coils"/>
    </source>
</evidence>
<evidence type="ECO:0000313" key="3">
    <source>
        <dbReference type="EMBL" id="MBB6677414.1"/>
    </source>
</evidence>
<feature type="coiled-coil region" evidence="2">
    <location>
        <begin position="96"/>
        <end position="123"/>
    </location>
</feature>
<evidence type="ECO:0000313" key="4">
    <source>
        <dbReference type="Proteomes" id="UP000574133"/>
    </source>
</evidence>
<keyword evidence="3" id="KW-0966">Cell projection</keyword>
<sequence>MTVNRIIETLRSQAGLYEQLLAAEREKTEALIHNKVDQLNAIVQKERKLAKQAEELEQLRIEETQGFFAAQGLHGFVGQMSDLARAVHNPDDKGAILSLQDRLSELLGELKRTNEQNQLLTRQALDFIRFSVDLMVENPNEGLVYEHPMNQSNKRYGSGLFDSRI</sequence>
<gene>
    <name evidence="3" type="ORF">H4Q31_08770</name>
</gene>
<proteinExistence type="predicted"/>
<protein>
    <submittedName>
        <fullName evidence="3">Flagellar protein FlgN</fullName>
    </submittedName>
</protein>
<reference evidence="3 4" key="1">
    <citation type="submission" date="2020-08" db="EMBL/GenBank/DDBJ databases">
        <title>Cohnella phylogeny.</title>
        <authorList>
            <person name="Dunlap C."/>
        </authorList>
    </citation>
    <scope>NUCLEOTIDE SEQUENCE [LARGE SCALE GENOMIC DNA]</scope>
    <source>
        <strain evidence="3 4">DSM 103658</strain>
    </source>
</reference>
<dbReference type="Proteomes" id="UP000574133">
    <property type="component" value="Unassembled WGS sequence"/>
</dbReference>
<keyword evidence="2" id="KW-0175">Coiled coil</keyword>
<keyword evidence="3" id="KW-0969">Cilium</keyword>
<organism evidence="3 4">
    <name type="scientific">Cohnella lubricantis</name>
    <dbReference type="NCBI Taxonomy" id="2163172"/>
    <lineage>
        <taxon>Bacteria</taxon>
        <taxon>Bacillati</taxon>
        <taxon>Bacillota</taxon>
        <taxon>Bacilli</taxon>
        <taxon>Bacillales</taxon>
        <taxon>Paenibacillaceae</taxon>
        <taxon>Cohnella</taxon>
    </lineage>
</organism>
<dbReference type="AlphaFoldDB" id="A0A841T7W8"/>
<dbReference type="SUPFAM" id="SSF140566">
    <property type="entry name" value="FlgN-like"/>
    <property type="match status" value="1"/>
</dbReference>
<keyword evidence="3" id="KW-0282">Flagellum</keyword>
<dbReference type="Gene3D" id="1.20.58.300">
    <property type="entry name" value="FlgN-like"/>
    <property type="match status" value="1"/>
</dbReference>
<evidence type="ECO:0000256" key="1">
    <source>
        <dbReference type="ARBA" id="ARBA00022795"/>
    </source>
</evidence>
<keyword evidence="4" id="KW-1185">Reference proteome</keyword>
<dbReference type="GO" id="GO:0044780">
    <property type="term" value="P:bacterial-type flagellum assembly"/>
    <property type="evidence" value="ECO:0007669"/>
    <property type="project" value="InterPro"/>
</dbReference>